<organism evidence="2 3">
    <name type="scientific">Nonomuraea spiralis</name>
    <dbReference type="NCBI Taxonomy" id="46182"/>
    <lineage>
        <taxon>Bacteria</taxon>
        <taxon>Bacillati</taxon>
        <taxon>Actinomycetota</taxon>
        <taxon>Actinomycetes</taxon>
        <taxon>Streptosporangiales</taxon>
        <taxon>Streptosporangiaceae</taxon>
        <taxon>Nonomuraea</taxon>
    </lineage>
</organism>
<reference evidence="2 3" key="1">
    <citation type="submission" date="2024-09" db="EMBL/GenBank/DDBJ databases">
        <authorList>
            <person name="Sun Q."/>
            <person name="Mori K."/>
        </authorList>
    </citation>
    <scope>NUCLEOTIDE SEQUENCE [LARGE SCALE GENOMIC DNA]</scope>
    <source>
        <strain evidence="2 3">CCM 3426</strain>
    </source>
</reference>
<dbReference type="RefSeq" id="WP_189654212.1">
    <property type="nucleotide sequence ID" value="NZ_BMRC01000063.1"/>
</dbReference>
<protein>
    <submittedName>
        <fullName evidence="2">DUF998 domain-containing protein</fullName>
    </submittedName>
</protein>
<feature type="transmembrane region" description="Helical" evidence="1">
    <location>
        <begin position="90"/>
        <end position="106"/>
    </location>
</feature>
<sequence length="216" mass="22355">MTAITTTASPGSTRTLLTAGALAAPLWTVVNLAQVLTREGFDILRHPLSQLATGSLGWLQVADFLVVGALMIAGSYGLRRAVDSRWLPRLVLAEGIGMIAAGIFRMDPGDGFPAGTPMGPPTTMSWHAVLHMVSGSISFVALAAAGFVLARHFFRAGARGPAVASVLAGLAVIAGNGWAMGGGQGGSLTLAIGVTGAMWWMSAVAFRLRRRGSLTW</sequence>
<evidence type="ECO:0000256" key="1">
    <source>
        <dbReference type="SAM" id="Phobius"/>
    </source>
</evidence>
<name>A0ABV5IUG8_9ACTN</name>
<feature type="transmembrane region" description="Helical" evidence="1">
    <location>
        <begin position="162"/>
        <end position="181"/>
    </location>
</feature>
<keyword evidence="3" id="KW-1185">Reference proteome</keyword>
<keyword evidence="1" id="KW-0812">Transmembrane</keyword>
<proteinExistence type="predicted"/>
<comment type="caution">
    <text evidence="2">The sequence shown here is derived from an EMBL/GenBank/DDBJ whole genome shotgun (WGS) entry which is preliminary data.</text>
</comment>
<feature type="transmembrane region" description="Helical" evidence="1">
    <location>
        <begin position="126"/>
        <end position="150"/>
    </location>
</feature>
<evidence type="ECO:0000313" key="3">
    <source>
        <dbReference type="Proteomes" id="UP001589647"/>
    </source>
</evidence>
<accession>A0ABV5IUG8</accession>
<dbReference type="InterPro" id="IPR009339">
    <property type="entry name" value="DUF998"/>
</dbReference>
<keyword evidence="1" id="KW-1133">Transmembrane helix</keyword>
<keyword evidence="1" id="KW-0472">Membrane</keyword>
<feature type="transmembrane region" description="Helical" evidence="1">
    <location>
        <begin position="56"/>
        <end position="78"/>
    </location>
</feature>
<gene>
    <name evidence="2" type="ORF">ACFFV7_39890</name>
</gene>
<dbReference type="Proteomes" id="UP001589647">
    <property type="component" value="Unassembled WGS sequence"/>
</dbReference>
<dbReference type="Pfam" id="PF06197">
    <property type="entry name" value="DUF998"/>
    <property type="match status" value="1"/>
</dbReference>
<dbReference type="EMBL" id="JBHMEI010000052">
    <property type="protein sequence ID" value="MFB9207404.1"/>
    <property type="molecule type" value="Genomic_DNA"/>
</dbReference>
<evidence type="ECO:0000313" key="2">
    <source>
        <dbReference type="EMBL" id="MFB9207404.1"/>
    </source>
</evidence>
<feature type="transmembrane region" description="Helical" evidence="1">
    <location>
        <begin position="187"/>
        <end position="206"/>
    </location>
</feature>